<proteinExistence type="predicted"/>
<accession>G2KRJ2</accession>
<evidence type="ECO:0000256" key="3">
    <source>
        <dbReference type="PIRSR" id="PIRSR600183-50"/>
    </source>
</evidence>
<gene>
    <name evidence="5" type="ordered locus">MICA_1231</name>
</gene>
<evidence type="ECO:0000313" key="5">
    <source>
        <dbReference type="EMBL" id="AEP09554.1"/>
    </source>
</evidence>
<dbReference type="Proteomes" id="UP000009286">
    <property type="component" value="Chromosome"/>
</dbReference>
<dbReference type="InterPro" id="IPR022644">
    <property type="entry name" value="De-COase2_N"/>
</dbReference>
<keyword evidence="6" id="KW-1185">Reference proteome</keyword>
<dbReference type="EMBL" id="CP002382">
    <property type="protein sequence ID" value="AEP09554.1"/>
    <property type="molecule type" value="Genomic_DNA"/>
</dbReference>
<dbReference type="Gene3D" id="3.20.20.10">
    <property type="entry name" value="Alanine racemase"/>
    <property type="match status" value="1"/>
</dbReference>
<evidence type="ECO:0000256" key="2">
    <source>
        <dbReference type="ARBA" id="ARBA00022898"/>
    </source>
</evidence>
<sequence>MTNAVRKDDLCLADQMLGTTIDRSRPRVRAAIHPMIERFLADQALVFSLVDGIGSPLNIMFPDHIADTIASFQKIYDDRQLQGRIFYTSKPNKSAALKKRAAMTNVGLDVSSEGELKNALASGFHPSRIEATGPKNADYLSLCLQQDVLINVDNMTEMAQIIATQSLLPSGKKARILVRLDGFKPDRVKFTAQDSAFANNVEHAPAIIDYLVAHKDVLDFHGFSFHFNAGDYIRRPPAIETILQLTFECMNRGLSPRGIDIGGGYRIRYAASQDEWNAYVEELKASVLGQRDSLTWNDSGLGFRNEGGVLKGAPNFMEHYHKDDGPADLASVIDAPLPLFDGQSLSRILSDSLMDLYVEPGRALLDQCGITLSRVNLNKQSMMGEQLVVLDMNRTNLNATQLKLMTDPVVLYRNQNRKPADDGVMYVGNLCLTHDMIQYHKTFPDFIPETGDVVAFINTAAYQMDFAETHVLQQRIAEKIAVVETESGFRWFRDDLYNPLALKIGAY</sequence>
<evidence type="ECO:0000256" key="1">
    <source>
        <dbReference type="ARBA" id="ARBA00001933"/>
    </source>
</evidence>
<dbReference type="PRINTS" id="PR01179">
    <property type="entry name" value="ODADCRBXLASE"/>
</dbReference>
<dbReference type="AlphaFoldDB" id="G2KRJ2"/>
<dbReference type="RefSeq" id="WP_014102777.1">
    <property type="nucleotide sequence ID" value="NC_016026.1"/>
</dbReference>
<dbReference type="Pfam" id="PF02784">
    <property type="entry name" value="Orn_Arg_deC_N"/>
    <property type="match status" value="1"/>
</dbReference>
<dbReference type="InterPro" id="IPR009006">
    <property type="entry name" value="Ala_racemase/Decarboxylase_C"/>
</dbReference>
<dbReference type="GO" id="GO:0008836">
    <property type="term" value="F:diaminopimelate decarboxylase activity"/>
    <property type="evidence" value="ECO:0007669"/>
    <property type="project" value="TreeGrafter"/>
</dbReference>
<dbReference type="HOGENOM" id="CLU_042407_0_0_5"/>
<dbReference type="OrthoDB" id="9802241at2"/>
<dbReference type="InterPro" id="IPR000183">
    <property type="entry name" value="Orn/DAP/Arg_de-COase"/>
</dbReference>
<dbReference type="STRING" id="856793.MICA_1231"/>
<dbReference type="PANTHER" id="PTHR43727:SF2">
    <property type="entry name" value="GROUP IV DECARBOXYLASE"/>
    <property type="match status" value="1"/>
</dbReference>
<protein>
    <submittedName>
        <fullName evidence="5">Pyridoxal-dependent decarboxylase, pyridoxal binding domain protein</fullName>
    </submittedName>
</protein>
<name>G2KRJ2_MICAA</name>
<feature type="active site" description="Proton donor" evidence="3">
    <location>
        <position position="431"/>
    </location>
</feature>
<dbReference type="GO" id="GO:0009089">
    <property type="term" value="P:lysine biosynthetic process via diaminopimelate"/>
    <property type="evidence" value="ECO:0007669"/>
    <property type="project" value="TreeGrafter"/>
</dbReference>
<comment type="cofactor">
    <cofactor evidence="1 3">
        <name>pyridoxal 5'-phosphate</name>
        <dbReference type="ChEBI" id="CHEBI:597326"/>
    </cofactor>
</comment>
<dbReference type="SUPFAM" id="SSF50621">
    <property type="entry name" value="Alanine racemase C-terminal domain-like"/>
    <property type="match status" value="1"/>
</dbReference>
<dbReference type="eggNOG" id="COG0019">
    <property type="taxonomic scope" value="Bacteria"/>
</dbReference>
<feature type="domain" description="Orn/DAP/Arg decarboxylase 2 N-terminal" evidence="4">
    <location>
        <begin position="65"/>
        <end position="286"/>
    </location>
</feature>
<organism evidence="5 6">
    <name type="scientific">Micavibrio aeruginosavorus (strain ARL-13)</name>
    <dbReference type="NCBI Taxonomy" id="856793"/>
    <lineage>
        <taxon>Bacteria</taxon>
        <taxon>Pseudomonadati</taxon>
        <taxon>Bdellovibrionota</taxon>
        <taxon>Bdellovibrionia</taxon>
        <taxon>Bdellovibrionales</taxon>
        <taxon>Pseudobdellovibrionaceae</taxon>
        <taxon>Micavibrio</taxon>
    </lineage>
</organism>
<dbReference type="PANTHER" id="PTHR43727">
    <property type="entry name" value="DIAMINOPIMELATE DECARBOXYLASE"/>
    <property type="match status" value="1"/>
</dbReference>
<feature type="modified residue" description="N6-(pyridoxal phosphate)lysine" evidence="3">
    <location>
        <position position="90"/>
    </location>
</feature>
<evidence type="ECO:0000259" key="4">
    <source>
        <dbReference type="Pfam" id="PF02784"/>
    </source>
</evidence>
<dbReference type="SUPFAM" id="SSF51419">
    <property type="entry name" value="PLP-binding barrel"/>
    <property type="match status" value="1"/>
</dbReference>
<dbReference type="InterPro" id="IPR029066">
    <property type="entry name" value="PLP-binding_barrel"/>
</dbReference>
<dbReference type="Gene3D" id="2.40.37.10">
    <property type="entry name" value="Lyase, Ornithine Decarboxylase, Chain A, domain 1"/>
    <property type="match status" value="1"/>
</dbReference>
<evidence type="ECO:0000313" key="6">
    <source>
        <dbReference type="Proteomes" id="UP000009286"/>
    </source>
</evidence>
<reference evidence="5 6" key="1">
    <citation type="journal article" date="2011" name="BMC Genomics">
        <title>Genomic insights into an obligate epibiotic bacterial predator: Micavibrio aeruginosavorus ARL-13.</title>
        <authorList>
            <person name="Wang Z."/>
            <person name="Kadouri D."/>
            <person name="Wu M."/>
        </authorList>
    </citation>
    <scope>NUCLEOTIDE SEQUENCE [LARGE SCALE GENOMIC DNA]</scope>
    <source>
        <strain evidence="5 6">ARL-13</strain>
    </source>
</reference>
<keyword evidence="2 3" id="KW-0663">Pyridoxal phosphate</keyword>
<dbReference type="KEGG" id="mai:MICA_1231"/>